<evidence type="ECO:0000313" key="4">
    <source>
        <dbReference type="Proteomes" id="UP000661025"/>
    </source>
</evidence>
<evidence type="ECO:0000256" key="1">
    <source>
        <dbReference type="SAM" id="MobiDB-lite"/>
    </source>
</evidence>
<comment type="caution">
    <text evidence="3">The sequence shown here is derived from an EMBL/GenBank/DDBJ whole genome shotgun (WGS) entry which is preliminary data.</text>
</comment>
<keyword evidence="2" id="KW-0472">Membrane</keyword>
<keyword evidence="2" id="KW-1133">Transmembrane helix</keyword>
<feature type="transmembrane region" description="Helical" evidence="2">
    <location>
        <begin position="67"/>
        <end position="90"/>
    </location>
</feature>
<reference evidence="3" key="1">
    <citation type="submission" date="2020-09" db="EMBL/GenBank/DDBJ databases">
        <title>Streptomyces canutascabiei sp. nov., which causes potato common scab and is distributed across the world.</title>
        <authorList>
            <person name="Nguyen H.P."/>
            <person name="Weisberg A.J."/>
            <person name="Chang J.H."/>
            <person name="Clarke C.R."/>
        </authorList>
    </citation>
    <scope>NUCLEOTIDE SEQUENCE</scope>
    <source>
        <strain evidence="3">ID-01-6.2a</strain>
    </source>
</reference>
<evidence type="ECO:0000256" key="2">
    <source>
        <dbReference type="SAM" id="Phobius"/>
    </source>
</evidence>
<dbReference type="AlphaFoldDB" id="A0A927KZ64"/>
<proteinExistence type="predicted"/>
<dbReference type="Proteomes" id="UP000661025">
    <property type="component" value="Unassembled WGS sequence"/>
</dbReference>
<feature type="region of interest" description="Disordered" evidence="1">
    <location>
        <begin position="34"/>
        <end position="62"/>
    </location>
</feature>
<organism evidence="3 4">
    <name type="scientific">Streptomyces caniscabiei</name>
    <dbReference type="NCBI Taxonomy" id="2746961"/>
    <lineage>
        <taxon>Bacteria</taxon>
        <taxon>Bacillati</taxon>
        <taxon>Actinomycetota</taxon>
        <taxon>Actinomycetes</taxon>
        <taxon>Kitasatosporales</taxon>
        <taxon>Streptomycetaceae</taxon>
        <taxon>Streptomyces</taxon>
    </lineage>
</organism>
<dbReference type="EMBL" id="JACYXT010000001">
    <property type="protein sequence ID" value="MBD9721956.1"/>
    <property type="molecule type" value="Genomic_DNA"/>
</dbReference>
<name>A0A927KZ64_9ACTN</name>
<evidence type="ECO:0000313" key="3">
    <source>
        <dbReference type="EMBL" id="MBD9721956.1"/>
    </source>
</evidence>
<accession>A0A927KZ64</accession>
<protein>
    <submittedName>
        <fullName evidence="3">Uncharacterized protein</fullName>
    </submittedName>
</protein>
<sequence>MPEPPAAPAAGQAANPLTDSVVSAAVEHALQQTFHRDDSPIPSVGTAPPVPQPGRPPMSQGATDASVLMLSGGVATVLVGGATSLVMIASGHADPVVCAIVLGAPTALALAIGRVLSRAKNVLPDEIHQTYTGTVYQDQRNVHTKNTGVWAKTSNRSH</sequence>
<gene>
    <name evidence="3" type="ORF">IHE70_01585</name>
</gene>
<feature type="transmembrane region" description="Helical" evidence="2">
    <location>
        <begin position="96"/>
        <end position="116"/>
    </location>
</feature>
<keyword evidence="2" id="KW-0812">Transmembrane</keyword>